<dbReference type="SUPFAM" id="SSF56672">
    <property type="entry name" value="DNA/RNA polymerases"/>
    <property type="match status" value="1"/>
</dbReference>
<sequence>MDVKSAFLNGYLDEEVYVEQPKGFVDSHQPIHVFRLTKTLYGLKQAPRAWYDRLTKFLSSKGFIRGGVDKTLVIRKEGTVLTIAQVYVDDIVFSSTIDSAQKQFVRLMQEEFEMSLVGELSYFLGFQIKQRKDGIFISQAKHAKNLVKKFGLEDAKDMRTPMSTTDRIGKDIDGIPADPTVYRSMIGSMLYLTTSCPDISYSVGLCARFKACPKESHVKSVKRIIRYVNSIINLGIWFSTNTSHVLAGYSDADWAGDVDDRKCTSGGCFYLGTNLVSWYSKKQNSISLSTAEEKYIAAGSCYAQLIWMKQMLLDYGLTSNVITIYCDNTSAINISKNPMQHSRTKHIDICHHFIRELVEEGQVMLEHVSTENQLADIFTKSLDAKRFEFLHGALGLCTANFWRSGGLELSGKLVFTMGMASSSAHTEDTSTADIQGMRTETHSLSPLPSATGEKLSVDGDSSLRPLDPLDSGALAENPSKDLNLINPLLERGLSADDDDMSLRQFLEKLENKKSIVCTSANSQCLQV</sequence>
<dbReference type="EMBL" id="JAINDJ010000002">
    <property type="protein sequence ID" value="KAG9458848.1"/>
    <property type="molecule type" value="Genomic_DNA"/>
</dbReference>
<gene>
    <name evidence="3" type="ORF">H6P81_003356</name>
</gene>
<keyword evidence="4" id="KW-1185">Reference proteome</keyword>
<evidence type="ECO:0000313" key="4">
    <source>
        <dbReference type="Proteomes" id="UP000825729"/>
    </source>
</evidence>
<evidence type="ECO:0000259" key="2">
    <source>
        <dbReference type="Pfam" id="PF07727"/>
    </source>
</evidence>
<dbReference type="InterPro" id="IPR043502">
    <property type="entry name" value="DNA/RNA_pol_sf"/>
</dbReference>
<feature type="region of interest" description="Disordered" evidence="1">
    <location>
        <begin position="442"/>
        <end position="472"/>
    </location>
</feature>
<dbReference type="AlphaFoldDB" id="A0AAV7FD44"/>
<dbReference type="InterPro" id="IPR013103">
    <property type="entry name" value="RVT_2"/>
</dbReference>
<name>A0AAV7FD44_ARIFI</name>
<dbReference type="CDD" id="cd09272">
    <property type="entry name" value="RNase_HI_RT_Ty1"/>
    <property type="match status" value="1"/>
</dbReference>
<accession>A0AAV7FD44</accession>
<dbReference type="PANTHER" id="PTHR11439:SF486">
    <property type="entry name" value="RLK (RECEPTOR-LIKE KINASE) PROTEIN, PUTATIVE-RELATED"/>
    <property type="match status" value="1"/>
</dbReference>
<evidence type="ECO:0000313" key="3">
    <source>
        <dbReference type="EMBL" id="KAG9458848.1"/>
    </source>
</evidence>
<organism evidence="3 4">
    <name type="scientific">Aristolochia fimbriata</name>
    <name type="common">White veined hardy Dutchman's pipe vine</name>
    <dbReference type="NCBI Taxonomy" id="158543"/>
    <lineage>
        <taxon>Eukaryota</taxon>
        <taxon>Viridiplantae</taxon>
        <taxon>Streptophyta</taxon>
        <taxon>Embryophyta</taxon>
        <taxon>Tracheophyta</taxon>
        <taxon>Spermatophyta</taxon>
        <taxon>Magnoliopsida</taxon>
        <taxon>Magnoliidae</taxon>
        <taxon>Piperales</taxon>
        <taxon>Aristolochiaceae</taxon>
        <taxon>Aristolochia</taxon>
    </lineage>
</organism>
<evidence type="ECO:0000256" key="1">
    <source>
        <dbReference type="SAM" id="MobiDB-lite"/>
    </source>
</evidence>
<feature type="domain" description="Reverse transcriptase Ty1/copia-type" evidence="2">
    <location>
        <begin position="1"/>
        <end position="163"/>
    </location>
</feature>
<comment type="caution">
    <text evidence="3">The sequence shown here is derived from an EMBL/GenBank/DDBJ whole genome shotgun (WGS) entry which is preliminary data.</text>
</comment>
<dbReference type="Pfam" id="PF07727">
    <property type="entry name" value="RVT_2"/>
    <property type="match status" value="1"/>
</dbReference>
<protein>
    <recommendedName>
        <fullName evidence="2">Reverse transcriptase Ty1/copia-type domain-containing protein</fullName>
    </recommendedName>
</protein>
<dbReference type="PANTHER" id="PTHR11439">
    <property type="entry name" value="GAG-POL-RELATED RETROTRANSPOSON"/>
    <property type="match status" value="1"/>
</dbReference>
<proteinExistence type="predicted"/>
<reference evidence="3 4" key="1">
    <citation type="submission" date="2021-07" db="EMBL/GenBank/DDBJ databases">
        <title>The Aristolochia fimbriata genome: insights into angiosperm evolution, floral development and chemical biosynthesis.</title>
        <authorList>
            <person name="Jiao Y."/>
        </authorList>
    </citation>
    <scope>NUCLEOTIDE SEQUENCE [LARGE SCALE GENOMIC DNA]</scope>
    <source>
        <strain evidence="3">IBCAS-2021</strain>
        <tissue evidence="3">Leaf</tissue>
    </source>
</reference>
<dbReference type="Proteomes" id="UP000825729">
    <property type="component" value="Unassembled WGS sequence"/>
</dbReference>